<dbReference type="EMBL" id="JARKIB010000001">
    <property type="protein sequence ID" value="KAJ7786337.1"/>
    <property type="molecule type" value="Genomic_DNA"/>
</dbReference>
<dbReference type="PANTHER" id="PTHR47551:SF1">
    <property type="entry name" value="TUBULIN--TYROSINE LIGASE PBY1-RELATED"/>
    <property type="match status" value="1"/>
</dbReference>
<dbReference type="GO" id="GO:0000932">
    <property type="term" value="C:P-body"/>
    <property type="evidence" value="ECO:0007669"/>
    <property type="project" value="TreeGrafter"/>
</dbReference>
<keyword evidence="3" id="KW-1185">Reference proteome</keyword>
<reference evidence="2" key="1">
    <citation type="submission" date="2023-03" db="EMBL/GenBank/DDBJ databases">
        <title>Massive genome expansion in bonnet fungi (Mycena s.s.) driven by repeated elements and novel gene families across ecological guilds.</title>
        <authorList>
            <consortium name="Lawrence Berkeley National Laboratory"/>
            <person name="Harder C.B."/>
            <person name="Miyauchi S."/>
            <person name="Viragh M."/>
            <person name="Kuo A."/>
            <person name="Thoen E."/>
            <person name="Andreopoulos B."/>
            <person name="Lu D."/>
            <person name="Skrede I."/>
            <person name="Drula E."/>
            <person name="Henrissat B."/>
            <person name="Morin E."/>
            <person name="Kohler A."/>
            <person name="Barry K."/>
            <person name="LaButti K."/>
            <person name="Morin E."/>
            <person name="Salamov A."/>
            <person name="Lipzen A."/>
            <person name="Mereny Z."/>
            <person name="Hegedus B."/>
            <person name="Baldrian P."/>
            <person name="Stursova M."/>
            <person name="Weitz H."/>
            <person name="Taylor A."/>
            <person name="Grigoriev I.V."/>
            <person name="Nagy L.G."/>
            <person name="Martin F."/>
            <person name="Kauserud H."/>
        </authorList>
    </citation>
    <scope>NUCLEOTIDE SEQUENCE</scope>
    <source>
        <strain evidence="2">CBHHK182m</strain>
    </source>
</reference>
<dbReference type="Proteomes" id="UP001215598">
    <property type="component" value="Unassembled WGS sequence"/>
</dbReference>
<dbReference type="Pfam" id="PF01975">
    <property type="entry name" value="SurE"/>
    <property type="match status" value="1"/>
</dbReference>
<dbReference type="InterPro" id="IPR036523">
    <property type="entry name" value="SurE-like_sf"/>
</dbReference>
<evidence type="ECO:0000259" key="1">
    <source>
        <dbReference type="Pfam" id="PF01975"/>
    </source>
</evidence>
<dbReference type="SUPFAM" id="SSF64167">
    <property type="entry name" value="SurE-like"/>
    <property type="match status" value="1"/>
</dbReference>
<accession>A0AAD7KJE4</accession>
<protein>
    <recommendedName>
        <fullName evidence="1">Survival protein SurE-like phosphatase/nucleotidase domain-containing protein</fullName>
    </recommendedName>
</protein>
<dbReference type="PANTHER" id="PTHR47551">
    <property type="entry name" value="TUBULIN--TYROSINE LIGASE PBY1-RELATED"/>
    <property type="match status" value="1"/>
</dbReference>
<dbReference type="Gene3D" id="3.40.1210.10">
    <property type="entry name" value="Survival protein SurE-like phosphatase/nucleotidase"/>
    <property type="match status" value="1"/>
</dbReference>
<sequence>MQVNRSPRIAAFALSSGTIGAALDGALTKTRSIAVSYGTVVHPTPSAYFEPAHVLACRVITHLWDSWGKDNGGLRTGEVDLYNTDESLPIIWTSMWRNSYGRLFKAVATMSAAGPDTLTVEEPSAESTSTGSTAGTLAFKFSPAMDGLIHPEESSLPVGSDGWAMFKGYVSVTPLRAGFAEPPEDTRDIKDRVWKMKL</sequence>
<gene>
    <name evidence="2" type="ORF">B0H16DRAFT_1490112</name>
</gene>
<dbReference type="InterPro" id="IPR002828">
    <property type="entry name" value="SurE-like_Pase/nucleotidase"/>
</dbReference>
<dbReference type="GO" id="GO:0016787">
    <property type="term" value="F:hydrolase activity"/>
    <property type="evidence" value="ECO:0007669"/>
    <property type="project" value="InterPro"/>
</dbReference>
<proteinExistence type="predicted"/>
<evidence type="ECO:0000313" key="3">
    <source>
        <dbReference type="Proteomes" id="UP001215598"/>
    </source>
</evidence>
<organism evidence="2 3">
    <name type="scientific">Mycena metata</name>
    <dbReference type="NCBI Taxonomy" id="1033252"/>
    <lineage>
        <taxon>Eukaryota</taxon>
        <taxon>Fungi</taxon>
        <taxon>Dikarya</taxon>
        <taxon>Basidiomycota</taxon>
        <taxon>Agaricomycotina</taxon>
        <taxon>Agaricomycetes</taxon>
        <taxon>Agaricomycetidae</taxon>
        <taxon>Agaricales</taxon>
        <taxon>Marasmiineae</taxon>
        <taxon>Mycenaceae</taxon>
        <taxon>Mycena</taxon>
    </lineage>
</organism>
<feature type="domain" description="Survival protein SurE-like phosphatase/nucleotidase" evidence="1">
    <location>
        <begin position="3"/>
        <end position="68"/>
    </location>
</feature>
<dbReference type="InterPro" id="IPR027746">
    <property type="entry name" value="TTL"/>
</dbReference>
<name>A0AAD7KJE4_9AGAR</name>
<dbReference type="AlphaFoldDB" id="A0AAD7KJE4"/>
<comment type="caution">
    <text evidence="2">The sequence shown here is derived from an EMBL/GenBank/DDBJ whole genome shotgun (WGS) entry which is preliminary data.</text>
</comment>
<evidence type="ECO:0000313" key="2">
    <source>
        <dbReference type="EMBL" id="KAJ7786337.1"/>
    </source>
</evidence>